<reference evidence="2" key="1">
    <citation type="submission" date="2023-06" db="EMBL/GenBank/DDBJ databases">
        <title>Genome-scale phylogeny and comparative genomics of the fungal order Sordariales.</title>
        <authorList>
            <consortium name="Lawrence Berkeley National Laboratory"/>
            <person name="Hensen N."/>
            <person name="Bonometti L."/>
            <person name="Westerberg I."/>
            <person name="Brannstrom I.O."/>
            <person name="Guillou S."/>
            <person name="Cros-Aarteil S."/>
            <person name="Calhoun S."/>
            <person name="Haridas S."/>
            <person name="Kuo A."/>
            <person name="Mondo S."/>
            <person name="Pangilinan J."/>
            <person name="Riley R."/>
            <person name="Labutti K."/>
            <person name="Andreopoulos B."/>
            <person name="Lipzen A."/>
            <person name="Chen C."/>
            <person name="Yanf M."/>
            <person name="Daum C."/>
            <person name="Ng V."/>
            <person name="Clum A."/>
            <person name="Steindorff A."/>
            <person name="Ohm R."/>
            <person name="Martin F."/>
            <person name="Silar P."/>
            <person name="Natvig D."/>
            <person name="Lalanne C."/>
            <person name="Gautier V."/>
            <person name="Ament-Velasquez S.L."/>
            <person name="Kruys A."/>
            <person name="Hutchinson M.I."/>
            <person name="Powell A.J."/>
            <person name="Barry K."/>
            <person name="Miller A.N."/>
            <person name="Grigoriev I.V."/>
            <person name="Debuchy R."/>
            <person name="Gladieux P."/>
            <person name="Thoren M.H."/>
            <person name="Johannesson H."/>
        </authorList>
    </citation>
    <scope>NUCLEOTIDE SEQUENCE</scope>
    <source>
        <strain evidence="2">CBS 606.72</strain>
    </source>
</reference>
<keyword evidence="3" id="KW-1185">Reference proteome</keyword>
<evidence type="ECO:0000313" key="3">
    <source>
        <dbReference type="Proteomes" id="UP001175000"/>
    </source>
</evidence>
<accession>A0AA39XHG4</accession>
<evidence type="ECO:0000256" key="1">
    <source>
        <dbReference type="SAM" id="MobiDB-lite"/>
    </source>
</evidence>
<organism evidence="2 3">
    <name type="scientific">Immersiella caudata</name>
    <dbReference type="NCBI Taxonomy" id="314043"/>
    <lineage>
        <taxon>Eukaryota</taxon>
        <taxon>Fungi</taxon>
        <taxon>Dikarya</taxon>
        <taxon>Ascomycota</taxon>
        <taxon>Pezizomycotina</taxon>
        <taxon>Sordariomycetes</taxon>
        <taxon>Sordariomycetidae</taxon>
        <taxon>Sordariales</taxon>
        <taxon>Lasiosphaeriaceae</taxon>
        <taxon>Immersiella</taxon>
    </lineage>
</organism>
<dbReference type="Proteomes" id="UP001175000">
    <property type="component" value="Unassembled WGS sequence"/>
</dbReference>
<feature type="region of interest" description="Disordered" evidence="1">
    <location>
        <begin position="11"/>
        <end position="45"/>
    </location>
</feature>
<comment type="caution">
    <text evidence="2">The sequence shown here is derived from an EMBL/GenBank/DDBJ whole genome shotgun (WGS) entry which is preliminary data.</text>
</comment>
<dbReference type="AlphaFoldDB" id="A0AA39XHG4"/>
<evidence type="ECO:0000313" key="2">
    <source>
        <dbReference type="EMBL" id="KAK0634078.1"/>
    </source>
</evidence>
<sequence length="81" mass="9535">MRRERYNIMEISVENADGSRTTPEPRPESKIGPSQQLAKPIKKRDRSGVNFRKRWRTLVKTGCELYQDYGARIYLVLIPRI</sequence>
<proteinExistence type="predicted"/>
<dbReference type="EMBL" id="JAULSU010000001">
    <property type="protein sequence ID" value="KAK0634078.1"/>
    <property type="molecule type" value="Genomic_DNA"/>
</dbReference>
<name>A0AA39XHG4_9PEZI</name>
<protein>
    <submittedName>
        <fullName evidence="2">Uncharacterized protein</fullName>
    </submittedName>
</protein>
<gene>
    <name evidence="2" type="ORF">B0T14DRAFT_508351</name>
</gene>